<reference evidence="2" key="2">
    <citation type="submission" date="2015-01" db="EMBL/GenBank/DDBJ databases">
        <title>Evolutionary Origins and Diversification of the Mycorrhizal Mutualists.</title>
        <authorList>
            <consortium name="DOE Joint Genome Institute"/>
            <consortium name="Mycorrhizal Genomics Consortium"/>
            <person name="Kohler A."/>
            <person name="Kuo A."/>
            <person name="Nagy L.G."/>
            <person name="Floudas D."/>
            <person name="Copeland A."/>
            <person name="Barry K.W."/>
            <person name="Cichocki N."/>
            <person name="Veneault-Fourrey C."/>
            <person name="LaButti K."/>
            <person name="Lindquist E.A."/>
            <person name="Lipzen A."/>
            <person name="Lundell T."/>
            <person name="Morin E."/>
            <person name="Murat C."/>
            <person name="Riley R."/>
            <person name="Ohm R."/>
            <person name="Sun H."/>
            <person name="Tunlid A."/>
            <person name="Henrissat B."/>
            <person name="Grigoriev I.V."/>
            <person name="Hibbett D.S."/>
            <person name="Martin F."/>
        </authorList>
    </citation>
    <scope>NUCLEOTIDE SEQUENCE [LARGE SCALE GENOMIC DNA]</scope>
    <source>
        <strain evidence="2">F 1598</strain>
    </source>
</reference>
<dbReference type="HOGENOM" id="CLU_2923475_0_0_1"/>
<proteinExistence type="predicted"/>
<reference evidence="1 2" key="1">
    <citation type="submission" date="2014-04" db="EMBL/GenBank/DDBJ databases">
        <authorList>
            <consortium name="DOE Joint Genome Institute"/>
            <person name="Kuo A."/>
            <person name="Tarkka M."/>
            <person name="Buscot F."/>
            <person name="Kohler A."/>
            <person name="Nagy L.G."/>
            <person name="Floudas D."/>
            <person name="Copeland A."/>
            <person name="Barry K.W."/>
            <person name="Cichocki N."/>
            <person name="Veneault-Fourrey C."/>
            <person name="LaButti K."/>
            <person name="Lindquist E.A."/>
            <person name="Lipzen A."/>
            <person name="Lundell T."/>
            <person name="Morin E."/>
            <person name="Murat C."/>
            <person name="Sun H."/>
            <person name="Tunlid A."/>
            <person name="Henrissat B."/>
            <person name="Grigoriev I.V."/>
            <person name="Hibbett D.S."/>
            <person name="Martin F."/>
            <person name="Nordberg H.P."/>
            <person name="Cantor M.N."/>
            <person name="Hua S.X."/>
        </authorList>
    </citation>
    <scope>NUCLEOTIDE SEQUENCE [LARGE SCALE GENOMIC DNA]</scope>
    <source>
        <strain evidence="1 2">F 1598</strain>
    </source>
</reference>
<dbReference type="EMBL" id="KN833015">
    <property type="protein sequence ID" value="KIM78566.1"/>
    <property type="molecule type" value="Genomic_DNA"/>
</dbReference>
<gene>
    <name evidence="1" type="ORF">PILCRDRAFT_11033</name>
</gene>
<accession>A0A0C3FF09</accession>
<sequence length="61" mass="6691">MHIYCSALSWTPTSSPTRQLYKPEINLINAVSPTWDACIRIIPMAVGKNVTAVVFSLNGVN</sequence>
<dbReference type="AlphaFoldDB" id="A0A0C3FF09"/>
<organism evidence="1 2">
    <name type="scientific">Piloderma croceum (strain F 1598)</name>
    <dbReference type="NCBI Taxonomy" id="765440"/>
    <lineage>
        <taxon>Eukaryota</taxon>
        <taxon>Fungi</taxon>
        <taxon>Dikarya</taxon>
        <taxon>Basidiomycota</taxon>
        <taxon>Agaricomycotina</taxon>
        <taxon>Agaricomycetes</taxon>
        <taxon>Agaricomycetidae</taxon>
        <taxon>Atheliales</taxon>
        <taxon>Atheliaceae</taxon>
        <taxon>Piloderma</taxon>
    </lineage>
</organism>
<evidence type="ECO:0000313" key="2">
    <source>
        <dbReference type="Proteomes" id="UP000054166"/>
    </source>
</evidence>
<protein>
    <submittedName>
        <fullName evidence="1">Uncharacterized protein</fullName>
    </submittedName>
</protein>
<dbReference type="Proteomes" id="UP000054166">
    <property type="component" value="Unassembled WGS sequence"/>
</dbReference>
<evidence type="ECO:0000313" key="1">
    <source>
        <dbReference type="EMBL" id="KIM78566.1"/>
    </source>
</evidence>
<name>A0A0C3FF09_PILCF</name>
<dbReference type="InParanoid" id="A0A0C3FF09"/>
<keyword evidence="2" id="KW-1185">Reference proteome</keyword>